<feature type="compositionally biased region" description="Low complexity" evidence="4">
    <location>
        <begin position="177"/>
        <end position="188"/>
    </location>
</feature>
<keyword evidence="3" id="KW-0539">Nucleus</keyword>
<evidence type="ECO:0000256" key="2">
    <source>
        <dbReference type="ARBA" id="ARBA00008018"/>
    </source>
</evidence>
<gene>
    <name evidence="7" type="primary">LOC117645998</name>
</gene>
<dbReference type="CTD" id="54913"/>
<dbReference type="InParanoid" id="A0A6P8ZNK0"/>
<dbReference type="RefSeq" id="XP_034242489.1">
    <property type="nucleotide sequence ID" value="XM_034386598.1"/>
</dbReference>
<evidence type="ECO:0000259" key="5">
    <source>
        <dbReference type="Pfam" id="PF01918"/>
    </source>
</evidence>
<dbReference type="PANTHER" id="PTHR13516:SF4">
    <property type="entry name" value="FI09323P"/>
    <property type="match status" value="1"/>
</dbReference>
<proteinExistence type="inferred from homology"/>
<dbReference type="GO" id="GO:0001682">
    <property type="term" value="P:tRNA 5'-leader removal"/>
    <property type="evidence" value="ECO:0007669"/>
    <property type="project" value="TreeGrafter"/>
</dbReference>
<dbReference type="InterPro" id="IPR051958">
    <property type="entry name" value="Alba-like_NAB"/>
</dbReference>
<dbReference type="AlphaFoldDB" id="A0A6P8ZNK0"/>
<evidence type="ECO:0000256" key="3">
    <source>
        <dbReference type="ARBA" id="ARBA00023242"/>
    </source>
</evidence>
<accession>A0A6P8ZNK0</accession>
<keyword evidence="6" id="KW-1185">Reference proteome</keyword>
<dbReference type="InterPro" id="IPR002775">
    <property type="entry name" value="DNA/RNA-bd_Alba-like"/>
</dbReference>
<dbReference type="OrthoDB" id="424402at2759"/>
<evidence type="ECO:0000256" key="1">
    <source>
        <dbReference type="ARBA" id="ARBA00004123"/>
    </source>
</evidence>
<feature type="domain" description="DNA/RNA-binding protein Alba-like" evidence="5">
    <location>
        <begin position="30"/>
        <end position="89"/>
    </location>
</feature>
<feature type="region of interest" description="Disordered" evidence="4">
    <location>
        <begin position="135"/>
        <end position="188"/>
    </location>
</feature>
<sequence>MENYRKGKNVEEEITKERIPIPGLPDDFIWMQVNGGSKIRNLLDVALKGFVEKGVIVWTGSGTAISKTISCAEILKRKHKAHQITKICYRKFEEYWEPLLPELDELVVVRDEPIIHILLSKNLLNTQEPGYQAPGAIDPSFKVQYDKQASSSRNPNNKNRNKPYTSKAPGQRSQPLQSQKNSQTQSQQ</sequence>
<dbReference type="GO" id="GO:0005634">
    <property type="term" value="C:nucleus"/>
    <property type="evidence" value="ECO:0007669"/>
    <property type="project" value="UniProtKB-SubCell"/>
</dbReference>
<dbReference type="GeneID" id="117645998"/>
<organism evidence="7">
    <name type="scientific">Thrips palmi</name>
    <name type="common">Melon thrips</name>
    <dbReference type="NCBI Taxonomy" id="161013"/>
    <lineage>
        <taxon>Eukaryota</taxon>
        <taxon>Metazoa</taxon>
        <taxon>Ecdysozoa</taxon>
        <taxon>Arthropoda</taxon>
        <taxon>Hexapoda</taxon>
        <taxon>Insecta</taxon>
        <taxon>Pterygota</taxon>
        <taxon>Neoptera</taxon>
        <taxon>Paraneoptera</taxon>
        <taxon>Thysanoptera</taxon>
        <taxon>Terebrantia</taxon>
        <taxon>Thripoidea</taxon>
        <taxon>Thripidae</taxon>
        <taxon>Thrips</taxon>
    </lineage>
</organism>
<evidence type="ECO:0000256" key="4">
    <source>
        <dbReference type="SAM" id="MobiDB-lite"/>
    </source>
</evidence>
<dbReference type="Proteomes" id="UP000515158">
    <property type="component" value="Unplaced"/>
</dbReference>
<evidence type="ECO:0000313" key="7">
    <source>
        <dbReference type="RefSeq" id="XP_034242489.1"/>
    </source>
</evidence>
<dbReference type="GO" id="GO:0003723">
    <property type="term" value="F:RNA binding"/>
    <property type="evidence" value="ECO:0007669"/>
    <property type="project" value="TreeGrafter"/>
</dbReference>
<protein>
    <submittedName>
        <fullName evidence="7">Ribonuclease P protein subunit p25-like protein</fullName>
    </submittedName>
</protein>
<dbReference type="Gene3D" id="3.30.110.20">
    <property type="entry name" value="Alba-like domain"/>
    <property type="match status" value="1"/>
</dbReference>
<dbReference type="PANTHER" id="PTHR13516">
    <property type="entry name" value="RIBONUCLEASE P SUBUNIT P25"/>
    <property type="match status" value="1"/>
</dbReference>
<name>A0A6P8ZNK0_THRPL</name>
<dbReference type="FunCoup" id="A0A6P8ZNK0">
    <property type="interactions" value="120"/>
</dbReference>
<dbReference type="SUPFAM" id="SSF82704">
    <property type="entry name" value="AlbA-like"/>
    <property type="match status" value="1"/>
</dbReference>
<evidence type="ECO:0000313" key="6">
    <source>
        <dbReference type="Proteomes" id="UP000515158"/>
    </source>
</evidence>
<dbReference type="Pfam" id="PF01918">
    <property type="entry name" value="Alba"/>
    <property type="match status" value="1"/>
</dbReference>
<comment type="subcellular location">
    <subcellularLocation>
        <location evidence="1">Nucleus</location>
    </subcellularLocation>
</comment>
<dbReference type="GO" id="GO:0000172">
    <property type="term" value="C:ribonuclease MRP complex"/>
    <property type="evidence" value="ECO:0007669"/>
    <property type="project" value="TreeGrafter"/>
</dbReference>
<dbReference type="KEGG" id="tpal:117645998"/>
<reference evidence="7" key="1">
    <citation type="submission" date="2025-08" db="UniProtKB">
        <authorList>
            <consortium name="RefSeq"/>
        </authorList>
    </citation>
    <scope>IDENTIFICATION</scope>
    <source>
        <tissue evidence="7">Total insect</tissue>
    </source>
</reference>
<comment type="similarity">
    <text evidence="2">Belongs to the histone-like Alba family.</text>
</comment>
<dbReference type="InterPro" id="IPR036882">
    <property type="entry name" value="Alba-like_dom_sf"/>
</dbReference>